<dbReference type="PANTHER" id="PTHR36617:SF5">
    <property type="entry name" value="OS05G0421675 PROTEIN"/>
    <property type="match status" value="1"/>
</dbReference>
<proteinExistence type="predicted"/>
<sequence length="334" mass="38133">MAVTIYQKDMLAVWKGIVENAKDAEVSKWVGSESFCWKIGNGKPTLFWWDIWCGNLQLKFLFPTLFRLAKNKVSTVGDSLSYSGNGSVNWEGWFSRPLLGREKGMCKDIVDKCEGELESASHIFFHWWDVVWKKVDGFVDFFALCNNVKMAEIHNEIMMQENFWWISPQRCQVVPYKSKYVTSFWKPPPLGWLKFNVCGIVKEDKVGCRGVLREMEGIARGIFSGAVDTNVVKEAEIGAVKITFEVFLSMNRKTNDSLFVELGSSVVFSWCINKFLIPWSLHAIFSEIETSKLKAGSVIFSLTDWNGNDIASHWRWLVLTGRKCLKLGGDILFG</sequence>
<reference evidence="1 2" key="1">
    <citation type="journal article" date="2021" name="bioRxiv">
        <title>The Gossypium anomalum genome as a resource for cotton improvement and evolutionary analysis of hybrid incompatibility.</title>
        <authorList>
            <person name="Grover C.E."/>
            <person name="Yuan D."/>
            <person name="Arick M.A."/>
            <person name="Miller E.R."/>
            <person name="Hu G."/>
            <person name="Peterson D.G."/>
            <person name="Wendel J.F."/>
            <person name="Udall J.A."/>
        </authorList>
    </citation>
    <scope>NUCLEOTIDE SEQUENCE [LARGE SCALE GENOMIC DNA]</scope>
    <source>
        <strain evidence="1">JFW-Udall</strain>
        <tissue evidence="1">Leaf</tissue>
    </source>
</reference>
<dbReference type="Proteomes" id="UP000701853">
    <property type="component" value="Chromosome 5"/>
</dbReference>
<dbReference type="PANTHER" id="PTHR36617">
    <property type="entry name" value="PROTEIN, PUTATIVE-RELATED"/>
    <property type="match status" value="1"/>
</dbReference>
<name>A0A8J5YMA8_9ROSI</name>
<protein>
    <recommendedName>
        <fullName evidence="3">Reverse transcriptase zinc-binding domain-containing protein</fullName>
    </recommendedName>
</protein>
<keyword evidence="2" id="KW-1185">Reference proteome</keyword>
<evidence type="ECO:0000313" key="2">
    <source>
        <dbReference type="Proteomes" id="UP000701853"/>
    </source>
</evidence>
<dbReference type="OrthoDB" id="1736928at2759"/>
<gene>
    <name evidence="1" type="ORF">CXB51_009978</name>
</gene>
<evidence type="ECO:0008006" key="3">
    <source>
        <dbReference type="Google" id="ProtNLM"/>
    </source>
</evidence>
<comment type="caution">
    <text evidence="1">The sequence shown here is derived from an EMBL/GenBank/DDBJ whole genome shotgun (WGS) entry which is preliminary data.</text>
</comment>
<evidence type="ECO:0000313" key="1">
    <source>
        <dbReference type="EMBL" id="KAG8492551.1"/>
    </source>
</evidence>
<dbReference type="AlphaFoldDB" id="A0A8J5YMA8"/>
<dbReference type="EMBL" id="JAHUZN010000005">
    <property type="protein sequence ID" value="KAG8492551.1"/>
    <property type="molecule type" value="Genomic_DNA"/>
</dbReference>
<accession>A0A8J5YMA8</accession>
<organism evidence="1 2">
    <name type="scientific">Gossypium anomalum</name>
    <dbReference type="NCBI Taxonomy" id="47600"/>
    <lineage>
        <taxon>Eukaryota</taxon>
        <taxon>Viridiplantae</taxon>
        <taxon>Streptophyta</taxon>
        <taxon>Embryophyta</taxon>
        <taxon>Tracheophyta</taxon>
        <taxon>Spermatophyta</taxon>
        <taxon>Magnoliopsida</taxon>
        <taxon>eudicotyledons</taxon>
        <taxon>Gunneridae</taxon>
        <taxon>Pentapetalae</taxon>
        <taxon>rosids</taxon>
        <taxon>malvids</taxon>
        <taxon>Malvales</taxon>
        <taxon>Malvaceae</taxon>
        <taxon>Malvoideae</taxon>
        <taxon>Gossypium</taxon>
    </lineage>
</organism>